<dbReference type="SMART" id="SM00255">
    <property type="entry name" value="TIR"/>
    <property type="match status" value="1"/>
</dbReference>
<dbReference type="InParanoid" id="A0A059AZR4"/>
<dbReference type="EMBL" id="KK198760">
    <property type="protein sequence ID" value="KCW59437.1"/>
    <property type="molecule type" value="Genomic_DNA"/>
</dbReference>
<dbReference type="SUPFAM" id="SSF52540">
    <property type="entry name" value="P-loop containing nucleoside triphosphate hydrolases"/>
    <property type="match status" value="1"/>
</dbReference>
<evidence type="ECO:0000256" key="3">
    <source>
        <dbReference type="ARBA" id="ARBA00023027"/>
    </source>
</evidence>
<gene>
    <name evidence="5" type="ORF">EUGRSUZ_H02170</name>
</gene>
<dbReference type="PANTHER" id="PTHR11017">
    <property type="entry name" value="LEUCINE-RICH REPEAT-CONTAINING PROTEIN"/>
    <property type="match status" value="1"/>
</dbReference>
<dbReference type="AlphaFoldDB" id="A0A059AZR4"/>
<dbReference type="FunFam" id="3.40.50.10140:FF:000007">
    <property type="entry name" value="Disease resistance protein (TIR-NBS-LRR class)"/>
    <property type="match status" value="1"/>
</dbReference>
<keyword evidence="1" id="KW-0433">Leucine-rich repeat</keyword>
<dbReference type="PRINTS" id="PR00364">
    <property type="entry name" value="DISEASERSIST"/>
</dbReference>
<dbReference type="OMA" id="ICKSRAT"/>
<dbReference type="eggNOG" id="ENOG502R4BG">
    <property type="taxonomic scope" value="Eukaryota"/>
</dbReference>
<evidence type="ECO:0000313" key="5">
    <source>
        <dbReference type="EMBL" id="KCW59437.1"/>
    </source>
</evidence>
<dbReference type="GO" id="GO:0006952">
    <property type="term" value="P:defense response"/>
    <property type="evidence" value="ECO:0007669"/>
    <property type="project" value="InterPro"/>
</dbReference>
<dbReference type="Pfam" id="PF00931">
    <property type="entry name" value="NB-ARC"/>
    <property type="match status" value="1"/>
</dbReference>
<dbReference type="Gramene" id="KCW59437">
    <property type="protein sequence ID" value="KCW59437"/>
    <property type="gene ID" value="EUGRSUZ_H02170"/>
</dbReference>
<organism evidence="5">
    <name type="scientific">Eucalyptus grandis</name>
    <name type="common">Flooded gum</name>
    <dbReference type="NCBI Taxonomy" id="71139"/>
    <lineage>
        <taxon>Eukaryota</taxon>
        <taxon>Viridiplantae</taxon>
        <taxon>Streptophyta</taxon>
        <taxon>Embryophyta</taxon>
        <taxon>Tracheophyta</taxon>
        <taxon>Spermatophyta</taxon>
        <taxon>Magnoliopsida</taxon>
        <taxon>eudicotyledons</taxon>
        <taxon>Gunneridae</taxon>
        <taxon>Pentapetalae</taxon>
        <taxon>rosids</taxon>
        <taxon>malvids</taxon>
        <taxon>Myrtales</taxon>
        <taxon>Myrtaceae</taxon>
        <taxon>Myrtoideae</taxon>
        <taxon>Eucalypteae</taxon>
        <taxon>Eucalyptus</taxon>
    </lineage>
</organism>
<dbReference type="PANTHER" id="PTHR11017:SF292">
    <property type="entry name" value="AAA+ ATPASE DOMAIN-CONTAINING PROTEIN"/>
    <property type="match status" value="1"/>
</dbReference>
<dbReference type="InterPro" id="IPR002182">
    <property type="entry name" value="NB-ARC"/>
</dbReference>
<dbReference type="InterPro" id="IPR027417">
    <property type="entry name" value="P-loop_NTPase"/>
</dbReference>
<dbReference type="InterPro" id="IPR044974">
    <property type="entry name" value="Disease_R_plants"/>
</dbReference>
<evidence type="ECO:0000259" key="4">
    <source>
        <dbReference type="PROSITE" id="PS50104"/>
    </source>
</evidence>
<reference evidence="5" key="1">
    <citation type="submission" date="2013-07" db="EMBL/GenBank/DDBJ databases">
        <title>The genome of Eucalyptus grandis.</title>
        <authorList>
            <person name="Schmutz J."/>
            <person name="Hayes R."/>
            <person name="Myburg A."/>
            <person name="Tuskan G."/>
            <person name="Grattapaglia D."/>
            <person name="Rokhsar D.S."/>
        </authorList>
    </citation>
    <scope>NUCLEOTIDE SEQUENCE</scope>
    <source>
        <tissue evidence="5">Leaf extractions</tissue>
    </source>
</reference>
<dbReference type="InterPro" id="IPR035897">
    <property type="entry name" value="Toll_tir_struct_dom_sf"/>
</dbReference>
<keyword evidence="3" id="KW-0520">NAD</keyword>
<proteinExistence type="predicted"/>
<evidence type="ECO:0000256" key="2">
    <source>
        <dbReference type="ARBA" id="ARBA00022737"/>
    </source>
</evidence>
<dbReference type="Pfam" id="PF01582">
    <property type="entry name" value="TIR"/>
    <property type="match status" value="1"/>
</dbReference>
<evidence type="ECO:0000256" key="1">
    <source>
        <dbReference type="ARBA" id="ARBA00022614"/>
    </source>
</evidence>
<name>A0A059AZR4_EUCGR</name>
<dbReference type="InterPro" id="IPR000157">
    <property type="entry name" value="TIR_dom"/>
</dbReference>
<protein>
    <recommendedName>
        <fullName evidence="4">TIR domain-containing protein</fullName>
    </recommendedName>
</protein>
<dbReference type="Gene3D" id="3.40.50.10140">
    <property type="entry name" value="Toll/interleukin-1 receptor homology (TIR) domain"/>
    <property type="match status" value="1"/>
</dbReference>
<accession>A0A059AZR4</accession>
<dbReference type="Pfam" id="PF23282">
    <property type="entry name" value="WHD_ROQ1"/>
    <property type="match status" value="1"/>
</dbReference>
<dbReference type="GO" id="GO:0007165">
    <property type="term" value="P:signal transduction"/>
    <property type="evidence" value="ECO:0007669"/>
    <property type="project" value="InterPro"/>
</dbReference>
<dbReference type="Gene3D" id="3.40.50.300">
    <property type="entry name" value="P-loop containing nucleotide triphosphate hydrolases"/>
    <property type="match status" value="1"/>
</dbReference>
<dbReference type="SUPFAM" id="SSF52200">
    <property type="entry name" value="Toll/Interleukin receptor TIR domain"/>
    <property type="match status" value="1"/>
</dbReference>
<dbReference type="InterPro" id="IPR058192">
    <property type="entry name" value="WHD_ROQ1-like"/>
</dbReference>
<dbReference type="GO" id="GO:0043531">
    <property type="term" value="F:ADP binding"/>
    <property type="evidence" value="ECO:0007669"/>
    <property type="project" value="InterPro"/>
</dbReference>
<dbReference type="PROSITE" id="PS50104">
    <property type="entry name" value="TIR"/>
    <property type="match status" value="1"/>
</dbReference>
<sequence>MASSSSKRKRKYDVVLSFRGIDVRKTFLSHLNLALNQNGLFTYIDNKEMRKGQQIWLELMKVIEESHVAIIIFSKNYASSWWCLEEVAKIMECMKQKDLIVLPVFYKVEPREVRKWRGSYGRALAKHESEFGKDSYKVKRWKEALVNAGNLSGWHVKDEVEAKLIKEIVNEISMQLDRRPLHIAKHLVGIHPQVIKLNSMLKLESRDDIRMIGLWGPGGIGKTTLSLELYNNNYRQFEGSCFLADVRKASKEPKGLVALQEILLSEILPGQKLVVSSSHRGINLMQDRLCRKEVLLVLDDVNDKEQLDALVGEPGWFGEGSRIIIITRNKYLLTSHGIDEDHIYEVKPLEYYDALELLNKHAFQRNNKKIIRKDLVNMALHYANGLPLALKVLGCSLVVEENIINDALKWSYDGLEDHEKEIFLDIACFFEGQSKEYIMRVLDSWDFDPTIVVQVLVEKSLIIEERERSYECVT</sequence>
<feature type="domain" description="TIR" evidence="4">
    <location>
        <begin position="10"/>
        <end position="176"/>
    </location>
</feature>
<keyword evidence="2" id="KW-0677">Repeat</keyword>